<reference evidence="1 2" key="1">
    <citation type="submission" date="2017-12" db="EMBL/GenBank/DDBJ databases">
        <title>Characterization of six clinical isolates of Enterochimera gen. nov., a novel genus of the Yersiniaciae family and the three species Enterochimera arupensis sp. nov., Enterochimera coloradensis sp. nov, and Enterochimera californica sp. nov.</title>
        <authorList>
            <person name="Rossi A."/>
            <person name="Fisher M."/>
        </authorList>
    </citation>
    <scope>NUCLEOTIDE SEQUENCE [LARGE SCALE GENOMIC DNA]</scope>
    <source>
        <strain evidence="2">2015-Iso6</strain>
    </source>
</reference>
<proteinExistence type="predicted"/>
<organism evidence="1 2">
    <name type="scientific">Chimaeribacter californicus</name>
    <dbReference type="NCBI Taxonomy" id="2060067"/>
    <lineage>
        <taxon>Bacteria</taxon>
        <taxon>Pseudomonadati</taxon>
        <taxon>Pseudomonadota</taxon>
        <taxon>Gammaproteobacteria</taxon>
        <taxon>Enterobacterales</taxon>
        <taxon>Yersiniaceae</taxon>
        <taxon>Chimaeribacter</taxon>
    </lineage>
</organism>
<name>A0A2N5EDY1_9GAMM</name>
<dbReference type="AlphaFoldDB" id="A0A2N5EDY1"/>
<dbReference type="Proteomes" id="UP000234240">
    <property type="component" value="Unassembled WGS sequence"/>
</dbReference>
<gene>
    <name evidence="1" type="ORF">CYR55_05420</name>
</gene>
<comment type="caution">
    <text evidence="1">The sequence shown here is derived from an EMBL/GenBank/DDBJ whole genome shotgun (WGS) entry which is preliminary data.</text>
</comment>
<evidence type="ECO:0000313" key="2">
    <source>
        <dbReference type="Proteomes" id="UP000234240"/>
    </source>
</evidence>
<dbReference type="EMBL" id="PJZF01000003">
    <property type="protein sequence ID" value="PLR40721.1"/>
    <property type="molecule type" value="Genomic_DNA"/>
</dbReference>
<protein>
    <submittedName>
        <fullName evidence="1">Uncharacterized protein</fullName>
    </submittedName>
</protein>
<sequence>MWPNLKKANELAEQRPVPDDIIEKLQAIADKTSDPVEKALVDNVKLMYVMYQKKHGSFEGY</sequence>
<accession>A0A2N5EDY1</accession>
<evidence type="ECO:0000313" key="1">
    <source>
        <dbReference type="EMBL" id="PLR40721.1"/>
    </source>
</evidence>
<keyword evidence="2" id="KW-1185">Reference proteome</keyword>